<accession>A0A4Q1BT17</accession>
<feature type="compositionally biased region" description="Polar residues" evidence="2">
    <location>
        <begin position="650"/>
        <end position="663"/>
    </location>
</feature>
<feature type="region of interest" description="Disordered" evidence="2">
    <location>
        <begin position="335"/>
        <end position="371"/>
    </location>
</feature>
<dbReference type="EMBL" id="SDIL01000011">
    <property type="protein sequence ID" value="RXK41136.1"/>
    <property type="molecule type" value="Genomic_DNA"/>
</dbReference>
<feature type="compositionally biased region" description="Low complexity" evidence="2">
    <location>
        <begin position="191"/>
        <end position="206"/>
    </location>
</feature>
<evidence type="ECO:0000313" key="3">
    <source>
        <dbReference type="EMBL" id="RXK41136.1"/>
    </source>
</evidence>
<dbReference type="AlphaFoldDB" id="A0A4Q1BT17"/>
<feature type="compositionally biased region" description="Basic residues" evidence="2">
    <location>
        <begin position="525"/>
        <end position="534"/>
    </location>
</feature>
<feature type="compositionally biased region" description="Low complexity" evidence="2">
    <location>
        <begin position="160"/>
        <end position="177"/>
    </location>
</feature>
<dbReference type="InParanoid" id="A0A4Q1BT17"/>
<feature type="compositionally biased region" description="Polar residues" evidence="2">
    <location>
        <begin position="244"/>
        <end position="255"/>
    </location>
</feature>
<proteinExistence type="predicted"/>
<feature type="region of interest" description="Disordered" evidence="2">
    <location>
        <begin position="857"/>
        <end position="876"/>
    </location>
</feature>
<feature type="compositionally biased region" description="Low complexity" evidence="2">
    <location>
        <begin position="43"/>
        <end position="54"/>
    </location>
</feature>
<keyword evidence="1" id="KW-0175">Coiled coil</keyword>
<feature type="coiled-coil region" evidence="1">
    <location>
        <begin position="421"/>
        <end position="448"/>
    </location>
</feature>
<feature type="compositionally biased region" description="Basic and acidic residues" evidence="2">
    <location>
        <begin position="819"/>
        <end position="838"/>
    </location>
</feature>
<protein>
    <submittedName>
        <fullName evidence="3">Uncharacterized protein</fullName>
    </submittedName>
</protein>
<dbReference type="VEuPathDB" id="FungiDB:TREMEDRAFT_63338"/>
<dbReference type="STRING" id="5217.A0A4Q1BT17"/>
<sequence length="876" mass="96771">MRTFFSFKSGRSTPTSNSTPIQSASPASNSSEFGSSPQADRNPPSSFKFSSPSPIRSNDLKKTPSASLLRKNSSGKTDFTPTSVKSPAKARRPSDASFPSGPPPTIPLPPTPVDTPEEKRKSRIVQPINVSPNRRYQQRMAGFGTPPSSYGSRVHTHGRAASTTSSPLSGSASLTNSTTGRQRSSTVNALSSEPPTTPTRPSRSTEMVQSETPKHRPVALRLRTSNLTPSPSRQISPKPRTHVRYQSPTKNTGKQPQMLGQRAGSDDSNHTVRPSSPPQSFPLRRTESAAVLPTREQFIERRRSSSTGDALLGLGEKQLAELRALQTPQYIRLTHRRSHSAQSKSSLLTTTSTISTPSLGTPRRGFESLPLPWSTETAPALRLSLGNSTFHKYLDTTLSSLALSTPRLLAPESLRTSISEEGRLRSEMERLKEKYDKLLLQRDKMAVLLQEGTRGDRNALATVVEAMVKITARCDRVARQVFICNDQIRQIELQGEEHIVGTLLLALRQRTADSSIDSSDPHSPTRPRTRKPKLSAKPQVEPSVLKTGESSSNNLSVEVEECLSPDSALSGTSSYSAYSDLSDPTPTTDIVILQPMKDQPGLKIADSRRTSTATLFSVNNFGFPVPPHRQDSDEISSSLEYPPSSEYLHETNQPIQSGHSGETTMWLDEEEEKKRNKERDTIAAFVRNYTSPARSEFGISSDYHGEDGIPILPPSHQLNWGEETGMPLSAKMPMTPAVMSQGNLSEQRSFVEREEYLSTRDRMYHEGKKDKQVEDKRASFRQFRNSLKEKNVGEKERKVAPLKIKTKGRKGRGGSMILRSDRSGKEEGMRSRRGRDTQLETPESILLSLATAEFWTKHGFGNSPNTTDSSDYSYSR</sequence>
<feature type="region of interest" description="Disordered" evidence="2">
    <location>
        <begin position="1"/>
        <end position="288"/>
    </location>
</feature>
<feature type="region of interest" description="Disordered" evidence="2">
    <location>
        <begin position="619"/>
        <end position="663"/>
    </location>
</feature>
<feature type="region of interest" description="Disordered" evidence="2">
    <location>
        <begin position="513"/>
        <end position="559"/>
    </location>
</feature>
<name>A0A4Q1BT17_TREME</name>
<gene>
    <name evidence="3" type="ORF">M231_01539</name>
</gene>
<feature type="compositionally biased region" description="Polar residues" evidence="2">
    <location>
        <begin position="9"/>
        <end position="39"/>
    </location>
</feature>
<feature type="compositionally biased region" description="Polar residues" evidence="2">
    <location>
        <begin position="64"/>
        <end position="85"/>
    </location>
</feature>
<comment type="caution">
    <text evidence="3">The sequence shown here is derived from an EMBL/GenBank/DDBJ whole genome shotgun (WGS) entry which is preliminary data.</text>
</comment>
<reference evidence="3 4" key="1">
    <citation type="submission" date="2016-06" db="EMBL/GenBank/DDBJ databases">
        <title>Evolution of pathogenesis and genome organization in the Tremellales.</title>
        <authorList>
            <person name="Cuomo C."/>
            <person name="Litvintseva A."/>
            <person name="Heitman J."/>
            <person name="Chen Y."/>
            <person name="Sun S."/>
            <person name="Springer D."/>
            <person name="Dromer F."/>
            <person name="Young S."/>
            <person name="Zeng Q."/>
            <person name="Chapman S."/>
            <person name="Gujja S."/>
            <person name="Saif S."/>
            <person name="Birren B."/>
        </authorList>
    </citation>
    <scope>NUCLEOTIDE SEQUENCE [LARGE SCALE GENOMIC DNA]</scope>
    <source>
        <strain evidence="3 4">ATCC 28783</strain>
    </source>
</reference>
<evidence type="ECO:0000256" key="1">
    <source>
        <dbReference type="SAM" id="Coils"/>
    </source>
</evidence>
<feature type="compositionally biased region" description="Polar residues" evidence="2">
    <location>
        <begin position="178"/>
        <end position="190"/>
    </location>
</feature>
<keyword evidence="4" id="KW-1185">Reference proteome</keyword>
<feature type="compositionally biased region" description="Polar residues" evidence="2">
    <location>
        <begin position="223"/>
        <end position="235"/>
    </location>
</feature>
<feature type="compositionally biased region" description="Low complexity" evidence="2">
    <location>
        <begin position="636"/>
        <end position="646"/>
    </location>
</feature>
<feature type="region of interest" description="Disordered" evidence="2">
    <location>
        <begin position="806"/>
        <end position="842"/>
    </location>
</feature>
<dbReference type="OrthoDB" id="2564639at2759"/>
<dbReference type="Proteomes" id="UP000289152">
    <property type="component" value="Unassembled WGS sequence"/>
</dbReference>
<feature type="compositionally biased region" description="Polar residues" evidence="2">
    <location>
        <begin position="862"/>
        <end position="876"/>
    </location>
</feature>
<organism evidence="3 4">
    <name type="scientific">Tremella mesenterica</name>
    <name type="common">Jelly fungus</name>
    <dbReference type="NCBI Taxonomy" id="5217"/>
    <lineage>
        <taxon>Eukaryota</taxon>
        <taxon>Fungi</taxon>
        <taxon>Dikarya</taxon>
        <taxon>Basidiomycota</taxon>
        <taxon>Agaricomycotina</taxon>
        <taxon>Tremellomycetes</taxon>
        <taxon>Tremellales</taxon>
        <taxon>Tremellaceae</taxon>
        <taxon>Tremella</taxon>
    </lineage>
</organism>
<feature type="compositionally biased region" description="Pro residues" evidence="2">
    <location>
        <begin position="100"/>
        <end position="113"/>
    </location>
</feature>
<feature type="compositionally biased region" description="Low complexity" evidence="2">
    <location>
        <begin position="343"/>
        <end position="361"/>
    </location>
</feature>
<evidence type="ECO:0000256" key="2">
    <source>
        <dbReference type="SAM" id="MobiDB-lite"/>
    </source>
</evidence>
<evidence type="ECO:0000313" key="4">
    <source>
        <dbReference type="Proteomes" id="UP000289152"/>
    </source>
</evidence>